<dbReference type="InterPro" id="IPR008811">
    <property type="entry name" value="Glycosyl_hydrolases_36"/>
</dbReference>
<dbReference type="Pfam" id="PF05691">
    <property type="entry name" value="Raffinose_syn"/>
    <property type="match status" value="2"/>
</dbReference>
<dbReference type="Proteomes" id="UP000657918">
    <property type="component" value="Unassembled WGS sequence"/>
</dbReference>
<name>A0A835N2G3_9ROSI</name>
<gene>
    <name evidence="2" type="ORF">SADUNF_Sadunf07G0102100</name>
</gene>
<evidence type="ECO:0000256" key="1">
    <source>
        <dbReference type="ARBA" id="ARBA00023277"/>
    </source>
</evidence>
<dbReference type="GO" id="GO:0047274">
    <property type="term" value="F:galactinol-sucrose galactosyltransferase activity"/>
    <property type="evidence" value="ECO:0007669"/>
    <property type="project" value="TreeGrafter"/>
</dbReference>
<evidence type="ECO:0000313" key="2">
    <source>
        <dbReference type="EMBL" id="KAF9679073.1"/>
    </source>
</evidence>
<reference evidence="2 3" key="1">
    <citation type="submission" date="2020-10" db="EMBL/GenBank/DDBJ databases">
        <title>Plant Genome Project.</title>
        <authorList>
            <person name="Zhang R.-G."/>
        </authorList>
    </citation>
    <scope>NUCLEOTIDE SEQUENCE [LARGE SCALE GENOMIC DNA]</scope>
    <source>
        <strain evidence="2">FAFU-HL-1</strain>
        <tissue evidence="2">Leaf</tissue>
    </source>
</reference>
<accession>A0A835N2G3</accession>
<comment type="caution">
    <text evidence="2">The sequence shown here is derived from an EMBL/GenBank/DDBJ whole genome shotgun (WGS) entry which is preliminary data.</text>
</comment>
<keyword evidence="3" id="KW-1185">Reference proteome</keyword>
<sequence>MGSILYSSGAPVLSAGNSQYSLISLEGSNFAANGRIFLSDVPENITLTPSLYTGKSISSGSGSFVGFDSKESKDRHVVPIGKLRNIKFMGIFRFKVWWTAHWVGSNGRDLEHETQMVMLDKSDDSGRPYVLLLPLLEGPFRASFQPGDDDNVDVCVERGHGGGEDASGYLQASGGENSSRYSGYPQGIWEGVKGLVEGGCPPGLVLISDGWQSISHDEYPITEEGMNAAVAGEQMHCRLLRFQENLKEEFTSAEPEVVKKGLTTSDIDSCLAYPTALTRNHGPHKKPVIRGQWLKYVREKGLRVDDFIILTKVEDAENGVSYNIRVEPNLELAL</sequence>
<dbReference type="PANTHER" id="PTHR31268:SF14">
    <property type="entry name" value="GALACTINOL--SUCROSE GALACTOSYLTRANSFERASE 5-RELATED"/>
    <property type="match status" value="1"/>
</dbReference>
<organism evidence="2 3">
    <name type="scientific">Salix dunnii</name>
    <dbReference type="NCBI Taxonomy" id="1413687"/>
    <lineage>
        <taxon>Eukaryota</taxon>
        <taxon>Viridiplantae</taxon>
        <taxon>Streptophyta</taxon>
        <taxon>Embryophyta</taxon>
        <taxon>Tracheophyta</taxon>
        <taxon>Spermatophyta</taxon>
        <taxon>Magnoliopsida</taxon>
        <taxon>eudicotyledons</taxon>
        <taxon>Gunneridae</taxon>
        <taxon>Pentapetalae</taxon>
        <taxon>rosids</taxon>
        <taxon>fabids</taxon>
        <taxon>Malpighiales</taxon>
        <taxon>Salicaceae</taxon>
        <taxon>Saliceae</taxon>
        <taxon>Salix</taxon>
    </lineage>
</organism>
<dbReference type="PANTHER" id="PTHR31268">
    <property type="match status" value="1"/>
</dbReference>
<dbReference type="OrthoDB" id="4664297at2759"/>
<evidence type="ECO:0008006" key="4">
    <source>
        <dbReference type="Google" id="ProtNLM"/>
    </source>
</evidence>
<dbReference type="EMBL" id="JADGMS010000007">
    <property type="protein sequence ID" value="KAF9679073.1"/>
    <property type="molecule type" value="Genomic_DNA"/>
</dbReference>
<dbReference type="AlphaFoldDB" id="A0A835N2G3"/>
<proteinExistence type="predicted"/>
<protein>
    <recommendedName>
        <fullName evidence="4">TF-B3 domain-containing protein</fullName>
    </recommendedName>
</protein>
<evidence type="ECO:0000313" key="3">
    <source>
        <dbReference type="Proteomes" id="UP000657918"/>
    </source>
</evidence>
<keyword evidence="1" id="KW-0119">Carbohydrate metabolism</keyword>